<dbReference type="Proteomes" id="UP000693672">
    <property type="component" value="Unassembled WGS sequence"/>
</dbReference>
<proteinExistence type="inferred from homology"/>
<dbReference type="Pfam" id="PF05193">
    <property type="entry name" value="Peptidase_M16_C"/>
    <property type="match status" value="1"/>
</dbReference>
<dbReference type="EMBL" id="CAJVAS010000043">
    <property type="protein sequence ID" value="CAG7648561.1"/>
    <property type="molecule type" value="Genomic_DNA"/>
</dbReference>
<gene>
    <name evidence="5" type="ORF">PAESOLCIP111_05625</name>
</gene>
<keyword evidence="5" id="KW-0378">Hydrolase</keyword>
<dbReference type="AlphaFoldDB" id="A0A916K9L1"/>
<evidence type="ECO:0000259" key="3">
    <source>
        <dbReference type="Pfam" id="PF00675"/>
    </source>
</evidence>
<keyword evidence="6" id="KW-1185">Reference proteome</keyword>
<keyword evidence="5" id="KW-0645">Protease</keyword>
<reference evidence="5" key="1">
    <citation type="submission" date="2021-06" db="EMBL/GenBank/DDBJ databases">
        <authorList>
            <person name="Criscuolo A."/>
        </authorList>
    </citation>
    <scope>NUCLEOTIDE SEQUENCE</scope>
    <source>
        <strain evidence="5">CIP111600</strain>
    </source>
</reference>
<feature type="domain" description="Peptidase M16 C-terminal" evidence="4">
    <location>
        <begin position="164"/>
        <end position="336"/>
    </location>
</feature>
<dbReference type="InterPro" id="IPR050361">
    <property type="entry name" value="MPP/UQCRC_Complex"/>
</dbReference>
<dbReference type="PROSITE" id="PS00143">
    <property type="entry name" value="INSULINASE"/>
    <property type="match status" value="1"/>
</dbReference>
<dbReference type="RefSeq" id="WP_218095334.1">
    <property type="nucleotide sequence ID" value="NZ_CAJVAS010000043.1"/>
</dbReference>
<dbReference type="PANTHER" id="PTHR11851:SF49">
    <property type="entry name" value="MITOCHONDRIAL-PROCESSING PEPTIDASE SUBUNIT ALPHA"/>
    <property type="match status" value="1"/>
</dbReference>
<organism evidence="5 6">
    <name type="scientific">Paenibacillus solanacearum</name>
    <dbReference type="NCBI Taxonomy" id="2048548"/>
    <lineage>
        <taxon>Bacteria</taxon>
        <taxon>Bacillati</taxon>
        <taxon>Bacillota</taxon>
        <taxon>Bacilli</taxon>
        <taxon>Bacillales</taxon>
        <taxon>Paenibacillaceae</taxon>
        <taxon>Paenibacillus</taxon>
    </lineage>
</organism>
<dbReference type="GO" id="GO:0006508">
    <property type="term" value="P:proteolysis"/>
    <property type="evidence" value="ECO:0007669"/>
    <property type="project" value="UniProtKB-KW"/>
</dbReference>
<evidence type="ECO:0000313" key="5">
    <source>
        <dbReference type="EMBL" id="CAG7648561.1"/>
    </source>
</evidence>
<comment type="caution">
    <text evidence="5">The sequence shown here is derived from an EMBL/GenBank/DDBJ whole genome shotgun (WGS) entry which is preliminary data.</text>
</comment>
<accession>A0A916K9L1</accession>
<dbReference type="InterPro" id="IPR007863">
    <property type="entry name" value="Peptidase_M16_C"/>
</dbReference>
<dbReference type="GO" id="GO:0004222">
    <property type="term" value="F:metalloendopeptidase activity"/>
    <property type="evidence" value="ECO:0007669"/>
    <property type="project" value="InterPro"/>
</dbReference>
<name>A0A916K9L1_9BACL</name>
<comment type="similarity">
    <text evidence="1 2">Belongs to the peptidase M16 family.</text>
</comment>
<sequence>MNKTVLSNGLTVITEHQEKAVSTMICYWVKAGGHYESNYPHGIAHFLEHMKFKGTGLRSKERIMEEVSEIGGRLNASTSSEWTRYYLYTPYDEWQHGAEFLTDIVFGSMFPEQEITIEKSVVIEEIKRAEDHPQMYGSRELLRMLRGMHPERAGNLGTESSVTSITREDLIRFNREYYQPHNIVLVVTGHIGHDKLTAYLEALVPPAEHSLRPSPLEKLKHSKLDGRTVYIERDIRQAQLHWGMYGPDRESDDRFAGYVAVRLLQSRLTKEIRIERGLAYAVAAEISTLYSEGTIAGYAAAALDRIDEVKRIIIDECLRLKNEIVPEDELFRAKKSITGRHLIAEDQRESVNARLASEHIFGASLEPVEFVERILEVGADEVKRFAQTYFHENGMLFVQVSKEAGESEPGVEQTA</sequence>
<evidence type="ECO:0000256" key="2">
    <source>
        <dbReference type="RuleBase" id="RU004447"/>
    </source>
</evidence>
<protein>
    <submittedName>
        <fullName evidence="5">Zinc protease</fullName>
        <ecNumber evidence="5">3.4.24.-</ecNumber>
    </submittedName>
</protein>
<dbReference type="PANTHER" id="PTHR11851">
    <property type="entry name" value="METALLOPROTEASE"/>
    <property type="match status" value="1"/>
</dbReference>
<feature type="domain" description="Peptidase M16 N-terminal" evidence="3">
    <location>
        <begin position="12"/>
        <end position="138"/>
    </location>
</feature>
<evidence type="ECO:0000259" key="4">
    <source>
        <dbReference type="Pfam" id="PF05193"/>
    </source>
</evidence>
<evidence type="ECO:0000256" key="1">
    <source>
        <dbReference type="ARBA" id="ARBA00007261"/>
    </source>
</evidence>
<evidence type="ECO:0000313" key="6">
    <source>
        <dbReference type="Proteomes" id="UP000693672"/>
    </source>
</evidence>
<dbReference type="InterPro" id="IPR011765">
    <property type="entry name" value="Pept_M16_N"/>
</dbReference>
<dbReference type="EC" id="3.4.24.-" evidence="5"/>
<dbReference type="InterPro" id="IPR001431">
    <property type="entry name" value="Pept_M16_Zn_BS"/>
</dbReference>
<dbReference type="Pfam" id="PF00675">
    <property type="entry name" value="Peptidase_M16"/>
    <property type="match status" value="1"/>
</dbReference>